<feature type="compositionally biased region" description="Basic and acidic residues" evidence="1">
    <location>
        <begin position="404"/>
        <end position="414"/>
    </location>
</feature>
<sequence length="539" mass="58641">MTEAEAEQRNVPGARAWDPSSLNFTKQKGKKHKHRLFSSVDSMNGAGPNSANPRLGASRNDALTGATLAFQQSRDPSPNVKAKPSSALSAAMASSGDRHAPLSRQRTGSDVGPEVGSVRDKIGRLTRPVSPGTLSVRGRPSASSLSSASEIAARLAASRSPGRDLTTPSSAAKLGAIRSASRAPPPERRDLSPTPVRPVHGRSSPLDRMLRDDDLESDRDFPIYRRSPSIQSRTTEYQNSRGSSPHPSLSSRHSSQPPDDSKPRLPPRLPPSRGSVRSHGVVAMPLRPSTPSAMSISGVSQATSAPSIMDEPSGMSEEALSNAIVASSLASARASPSIKVPPPLPPQRRRARSILHLAHSPKSDLSRTPSPPKGMPQTLRAQPKPDSDRHKHRNPLNKHPHKHHEGDRKRWRREVTEKERKRYEGVWASNKGLLIPAGNDGCGPTSTGDWPPYASEMVLNLVVREIWSRSRLPPVLLEQVWNLVDHQHLGLLLREEFVVGMWLIDQQLKGHKLPVKVPDSVWDSVRHVAGIKLKGRAYA</sequence>
<feature type="compositionally biased region" description="Basic and acidic residues" evidence="1">
    <location>
        <begin position="208"/>
        <end position="223"/>
    </location>
</feature>
<dbReference type="EMBL" id="JAPZBQ010000003">
    <property type="protein sequence ID" value="KAJ5337890.1"/>
    <property type="molecule type" value="Genomic_DNA"/>
</dbReference>
<protein>
    <recommendedName>
        <fullName evidence="2">EH domain-containing protein</fullName>
    </recommendedName>
</protein>
<evidence type="ECO:0000313" key="4">
    <source>
        <dbReference type="Proteomes" id="UP001147695"/>
    </source>
</evidence>
<feature type="compositionally biased region" description="Low complexity" evidence="1">
    <location>
        <begin position="141"/>
        <end position="160"/>
    </location>
</feature>
<feature type="compositionally biased region" description="Polar residues" evidence="1">
    <location>
        <begin position="228"/>
        <end position="239"/>
    </location>
</feature>
<dbReference type="Proteomes" id="UP001147695">
    <property type="component" value="Unassembled WGS sequence"/>
</dbReference>
<organism evidence="3 4">
    <name type="scientific">Penicillium brevicompactum</name>
    <dbReference type="NCBI Taxonomy" id="5074"/>
    <lineage>
        <taxon>Eukaryota</taxon>
        <taxon>Fungi</taxon>
        <taxon>Dikarya</taxon>
        <taxon>Ascomycota</taxon>
        <taxon>Pezizomycotina</taxon>
        <taxon>Eurotiomycetes</taxon>
        <taxon>Eurotiomycetidae</taxon>
        <taxon>Eurotiales</taxon>
        <taxon>Aspergillaceae</taxon>
        <taxon>Penicillium</taxon>
    </lineage>
</organism>
<dbReference type="Gene3D" id="1.10.238.10">
    <property type="entry name" value="EF-hand"/>
    <property type="match status" value="1"/>
</dbReference>
<dbReference type="InterPro" id="IPR011992">
    <property type="entry name" value="EF-hand-dom_pair"/>
</dbReference>
<evidence type="ECO:0000313" key="3">
    <source>
        <dbReference type="EMBL" id="KAJ5337890.1"/>
    </source>
</evidence>
<feature type="region of interest" description="Disordered" evidence="1">
    <location>
        <begin position="358"/>
        <end position="414"/>
    </location>
</feature>
<feature type="compositionally biased region" description="Polar residues" evidence="1">
    <location>
        <begin position="39"/>
        <end position="52"/>
    </location>
</feature>
<accession>A0A9W9QH85</accession>
<name>A0A9W9QH85_PENBR</name>
<dbReference type="SMART" id="SM00027">
    <property type="entry name" value="EH"/>
    <property type="match status" value="1"/>
</dbReference>
<feature type="region of interest" description="Disordered" evidence="1">
    <location>
        <begin position="1"/>
        <end position="320"/>
    </location>
</feature>
<dbReference type="AlphaFoldDB" id="A0A9W9QH85"/>
<reference evidence="3" key="1">
    <citation type="submission" date="2022-12" db="EMBL/GenBank/DDBJ databases">
        <authorList>
            <person name="Petersen C."/>
        </authorList>
    </citation>
    <scope>NUCLEOTIDE SEQUENCE</scope>
    <source>
        <strain evidence="3">IBT 35673</strain>
    </source>
</reference>
<gene>
    <name evidence="3" type="ORF">N7452_004618</name>
</gene>
<feature type="compositionally biased region" description="Basic residues" evidence="1">
    <location>
        <begin position="390"/>
        <end position="403"/>
    </location>
</feature>
<dbReference type="InterPro" id="IPR000261">
    <property type="entry name" value="EH_dom"/>
</dbReference>
<dbReference type="CDD" id="cd00052">
    <property type="entry name" value="EH"/>
    <property type="match status" value="1"/>
</dbReference>
<feature type="compositionally biased region" description="Low complexity" evidence="1">
    <location>
        <begin position="240"/>
        <end position="258"/>
    </location>
</feature>
<comment type="caution">
    <text evidence="3">The sequence shown here is derived from an EMBL/GenBank/DDBJ whole genome shotgun (WGS) entry which is preliminary data.</text>
</comment>
<dbReference type="SUPFAM" id="SSF47473">
    <property type="entry name" value="EF-hand"/>
    <property type="match status" value="1"/>
</dbReference>
<feature type="domain" description="EH" evidence="2">
    <location>
        <begin position="419"/>
        <end position="528"/>
    </location>
</feature>
<reference evidence="3" key="2">
    <citation type="journal article" date="2023" name="IMA Fungus">
        <title>Comparative genomic study of the Penicillium genus elucidates a diverse pangenome and 15 lateral gene transfer events.</title>
        <authorList>
            <person name="Petersen C."/>
            <person name="Sorensen T."/>
            <person name="Nielsen M.R."/>
            <person name="Sondergaard T.E."/>
            <person name="Sorensen J.L."/>
            <person name="Fitzpatrick D.A."/>
            <person name="Frisvad J.C."/>
            <person name="Nielsen K.L."/>
        </authorList>
    </citation>
    <scope>NUCLEOTIDE SEQUENCE</scope>
    <source>
        <strain evidence="3">IBT 35673</strain>
    </source>
</reference>
<feature type="compositionally biased region" description="Basic residues" evidence="1">
    <location>
        <begin position="27"/>
        <end position="36"/>
    </location>
</feature>
<evidence type="ECO:0000259" key="2">
    <source>
        <dbReference type="PROSITE" id="PS50031"/>
    </source>
</evidence>
<feature type="compositionally biased region" description="Low complexity" evidence="1">
    <location>
        <begin position="82"/>
        <end position="95"/>
    </location>
</feature>
<feature type="compositionally biased region" description="Polar residues" evidence="1">
    <location>
        <begin position="289"/>
        <end position="306"/>
    </location>
</feature>
<proteinExistence type="predicted"/>
<dbReference type="PROSITE" id="PS50031">
    <property type="entry name" value="EH"/>
    <property type="match status" value="1"/>
</dbReference>
<evidence type="ECO:0000256" key="1">
    <source>
        <dbReference type="SAM" id="MobiDB-lite"/>
    </source>
</evidence>
<dbReference type="Pfam" id="PF12763">
    <property type="entry name" value="EH"/>
    <property type="match status" value="1"/>
</dbReference>